<evidence type="ECO:0000313" key="2">
    <source>
        <dbReference type="Proteomes" id="UP000823775"/>
    </source>
</evidence>
<reference evidence="1 2" key="1">
    <citation type="journal article" date="2021" name="BMC Genomics">
        <title>Datura genome reveals duplications of psychoactive alkaloid biosynthetic genes and high mutation rate following tissue culture.</title>
        <authorList>
            <person name="Rajewski A."/>
            <person name="Carter-House D."/>
            <person name="Stajich J."/>
            <person name="Litt A."/>
        </authorList>
    </citation>
    <scope>NUCLEOTIDE SEQUENCE [LARGE SCALE GENOMIC DNA]</scope>
    <source>
        <strain evidence="1">AR-01</strain>
    </source>
</reference>
<organism evidence="1 2">
    <name type="scientific">Datura stramonium</name>
    <name type="common">Jimsonweed</name>
    <name type="synonym">Common thornapple</name>
    <dbReference type="NCBI Taxonomy" id="4076"/>
    <lineage>
        <taxon>Eukaryota</taxon>
        <taxon>Viridiplantae</taxon>
        <taxon>Streptophyta</taxon>
        <taxon>Embryophyta</taxon>
        <taxon>Tracheophyta</taxon>
        <taxon>Spermatophyta</taxon>
        <taxon>Magnoliopsida</taxon>
        <taxon>eudicotyledons</taxon>
        <taxon>Gunneridae</taxon>
        <taxon>Pentapetalae</taxon>
        <taxon>asterids</taxon>
        <taxon>lamiids</taxon>
        <taxon>Solanales</taxon>
        <taxon>Solanaceae</taxon>
        <taxon>Solanoideae</taxon>
        <taxon>Datureae</taxon>
        <taxon>Datura</taxon>
    </lineage>
</organism>
<evidence type="ECO:0000313" key="1">
    <source>
        <dbReference type="EMBL" id="MCE5167249.1"/>
    </source>
</evidence>
<proteinExistence type="predicted"/>
<feature type="non-terminal residue" evidence="1">
    <location>
        <position position="237"/>
    </location>
</feature>
<feature type="non-terminal residue" evidence="1">
    <location>
        <position position="1"/>
    </location>
</feature>
<sequence length="237" mass="25658">AAFQPVVTKDKDQFLAFKARPSTSLKIRGRFHFLRRTCRVRAAACACLTESHAASAACVRLPAPALTESPAVSAACVRMPVPMLARMPVWGASHPTACTHARQPRAGQDLAPTACLARPNPRPRPAEFSTRLPSSCLASIIHLAKPFCTLPVHLAMPRHCSTCLIQPTPRPSKVNHANPLPPPCHPAEFKNQARNTIQPDPTHTLNPNRPSSLILRLILNPNLTSLGLKLCSAQLSI</sequence>
<gene>
    <name evidence="1" type="ORF">HAX54_044750</name>
</gene>
<dbReference type="EMBL" id="JACEIK010068631">
    <property type="protein sequence ID" value="MCE5167249.1"/>
    <property type="molecule type" value="Genomic_DNA"/>
</dbReference>
<accession>A0ABS8Y7V0</accession>
<name>A0ABS8Y7V0_DATST</name>
<comment type="caution">
    <text evidence="1">The sequence shown here is derived from an EMBL/GenBank/DDBJ whole genome shotgun (WGS) entry which is preliminary data.</text>
</comment>
<protein>
    <submittedName>
        <fullName evidence="1">Uncharacterized protein</fullName>
    </submittedName>
</protein>
<dbReference type="Proteomes" id="UP000823775">
    <property type="component" value="Unassembled WGS sequence"/>
</dbReference>
<keyword evidence="2" id="KW-1185">Reference proteome</keyword>